<keyword evidence="3" id="KW-1185">Reference proteome</keyword>
<dbReference type="STRING" id="521011.Mpal_1613"/>
<dbReference type="GeneID" id="7272155"/>
<dbReference type="Proteomes" id="UP000002457">
    <property type="component" value="Chromosome"/>
</dbReference>
<organism evidence="2 3">
    <name type="scientific">Methanosphaerula palustris (strain ATCC BAA-1556 / DSM 19958 / E1-9c)</name>
    <dbReference type="NCBI Taxonomy" id="521011"/>
    <lineage>
        <taxon>Archaea</taxon>
        <taxon>Methanobacteriati</taxon>
        <taxon>Methanobacteriota</taxon>
        <taxon>Stenosarchaea group</taxon>
        <taxon>Methanomicrobia</taxon>
        <taxon>Methanomicrobiales</taxon>
        <taxon>Methanoregulaceae</taxon>
        <taxon>Methanosphaerula</taxon>
    </lineage>
</organism>
<dbReference type="Pfam" id="PF17955">
    <property type="entry name" value="Cas6b_N"/>
    <property type="match status" value="1"/>
</dbReference>
<gene>
    <name evidence="2" type="ordered locus">Mpal_1613</name>
</gene>
<evidence type="ECO:0000313" key="2">
    <source>
        <dbReference type="EMBL" id="ACL16925.1"/>
    </source>
</evidence>
<accession>B8GIW2</accession>
<proteinExistence type="predicted"/>
<dbReference type="InterPro" id="IPR041528">
    <property type="entry name" value="Cas6b_N"/>
</dbReference>
<feature type="domain" description="Cas6b N-terminal" evidence="1">
    <location>
        <begin position="2"/>
        <end position="27"/>
    </location>
</feature>
<evidence type="ECO:0000313" key="3">
    <source>
        <dbReference type="Proteomes" id="UP000002457"/>
    </source>
</evidence>
<dbReference type="EMBL" id="CP001338">
    <property type="protein sequence ID" value="ACL16925.1"/>
    <property type="molecule type" value="Genomic_DNA"/>
</dbReference>
<protein>
    <recommendedName>
        <fullName evidence="1">Cas6b N-terminal domain-containing protein</fullName>
    </recommendedName>
</protein>
<name>B8GIW2_METPE</name>
<dbReference type="eggNOG" id="arCOG05125">
    <property type="taxonomic scope" value="Archaea"/>
</dbReference>
<sequence>MFIHQYPVVQFKTIDGVPTVIGIDEGRWSSLLQGIRSQGETFRVLSREGFVQKILVKQIGPLGYTLPGPIPVETILNFRRAGDRCGGLSGRGDEPGSMVA</sequence>
<reference evidence="2 3" key="1">
    <citation type="journal article" date="2015" name="Genome Announc.">
        <title>Complete Genome Sequence of Methanosphaerula palustris E1-9CT, a Hydrogenotrophic Methanogen Isolated from a Minerotrophic Fen Peatland.</title>
        <authorList>
            <person name="Cadillo-Quiroz H."/>
            <person name="Browne P."/>
            <person name="Kyrpides N."/>
            <person name="Woyke T."/>
            <person name="Goodwin L."/>
            <person name="Detter C."/>
            <person name="Yavitt J.B."/>
            <person name="Zinder S.H."/>
        </authorList>
    </citation>
    <scope>NUCLEOTIDE SEQUENCE [LARGE SCALE GENOMIC DNA]</scope>
    <source>
        <strain evidence="3">ATCC BAA-1556 / DSM 19958 / E1-9c</strain>
    </source>
</reference>
<dbReference type="RefSeq" id="WP_012618244.1">
    <property type="nucleotide sequence ID" value="NC_011832.1"/>
</dbReference>
<evidence type="ECO:0000259" key="1">
    <source>
        <dbReference type="Pfam" id="PF17955"/>
    </source>
</evidence>
<dbReference type="KEGG" id="mpl:Mpal_1613"/>
<dbReference type="OrthoDB" id="145577at2157"/>
<dbReference type="HOGENOM" id="CLU_2299370_0_0_2"/>
<dbReference type="AlphaFoldDB" id="B8GIW2"/>